<protein>
    <recommendedName>
        <fullName evidence="4">Ricin B lectin domain-containing protein</fullName>
    </recommendedName>
</protein>
<proteinExistence type="predicted"/>
<dbReference type="HOGENOM" id="CLU_139292_0_0_1"/>
<feature type="signal peptide" evidence="1">
    <location>
        <begin position="1"/>
        <end position="18"/>
    </location>
</feature>
<dbReference type="OrthoDB" id="4912193at2759"/>
<dbReference type="EMBL" id="ANFO01000744">
    <property type="protein sequence ID" value="KGQ06904.1"/>
    <property type="molecule type" value="Genomic_DNA"/>
</dbReference>
<evidence type="ECO:0008006" key="4">
    <source>
        <dbReference type="Google" id="ProtNLM"/>
    </source>
</evidence>
<organism evidence="2 3">
    <name type="scientific">Beauveria bassiana D1-5</name>
    <dbReference type="NCBI Taxonomy" id="1245745"/>
    <lineage>
        <taxon>Eukaryota</taxon>
        <taxon>Fungi</taxon>
        <taxon>Dikarya</taxon>
        <taxon>Ascomycota</taxon>
        <taxon>Pezizomycotina</taxon>
        <taxon>Sordariomycetes</taxon>
        <taxon>Hypocreomycetidae</taxon>
        <taxon>Hypocreales</taxon>
        <taxon>Cordycipitaceae</taxon>
        <taxon>Beauveria</taxon>
    </lineage>
</organism>
<name>A0A0A2W1P7_BEABA</name>
<evidence type="ECO:0000313" key="2">
    <source>
        <dbReference type="EMBL" id="KGQ06904.1"/>
    </source>
</evidence>
<feature type="chain" id="PRO_5002007408" description="Ricin B lectin domain-containing protein" evidence="1">
    <location>
        <begin position="19"/>
        <end position="175"/>
    </location>
</feature>
<keyword evidence="1" id="KW-0732">Signal</keyword>
<comment type="caution">
    <text evidence="2">The sequence shown here is derived from an EMBL/GenBank/DDBJ whole genome shotgun (WGS) entry which is preliminary data.</text>
</comment>
<sequence length="175" mass="18976">MKLSFSLVVSSMLSTALGTVIPARQVDDPKSCCFNLQDTTSGKHVRQDAHTGELFVDDSSLPEGRYCINQKINSKVLYDRRNNACILTSPRNSVECLDGTPGGDTWQLVRNVGEDIFLEDYGSIDFNVCNVNGRQKIFGAKPPGGLDCKLTHLSADNRAGQCNSYAGGAKVMPIS</sequence>
<accession>A0A0A2W1P7</accession>
<dbReference type="eggNOG" id="ENOG502RK0U">
    <property type="taxonomic scope" value="Eukaryota"/>
</dbReference>
<dbReference type="Proteomes" id="UP000030106">
    <property type="component" value="Unassembled WGS sequence"/>
</dbReference>
<gene>
    <name evidence="2" type="ORF">BBAD15_g7777</name>
</gene>
<evidence type="ECO:0000313" key="3">
    <source>
        <dbReference type="Proteomes" id="UP000030106"/>
    </source>
</evidence>
<dbReference type="AlphaFoldDB" id="A0A0A2W1P7"/>
<evidence type="ECO:0000256" key="1">
    <source>
        <dbReference type="SAM" id="SignalP"/>
    </source>
</evidence>
<reference evidence="2 3" key="1">
    <citation type="submission" date="2012-10" db="EMBL/GenBank/DDBJ databases">
        <title>Genome sequencing and analysis of entomopathogenic fungi Beauveria bassiana D1-5.</title>
        <authorList>
            <person name="Li Q."/>
            <person name="Wang L."/>
            <person name="Zhang Z."/>
            <person name="Wang Q."/>
            <person name="Ren J."/>
            <person name="Wang M."/>
            <person name="Xu W."/>
            <person name="Wang J."/>
            <person name="Lu Y."/>
            <person name="Du Q."/>
            <person name="Sun Z."/>
        </authorList>
    </citation>
    <scope>NUCLEOTIDE SEQUENCE [LARGE SCALE GENOMIC DNA]</scope>
    <source>
        <strain evidence="2 3">D1-5</strain>
    </source>
</reference>